<organism evidence="2">
    <name type="scientific">Ditylum brightwellii</name>
    <dbReference type="NCBI Taxonomy" id="49249"/>
    <lineage>
        <taxon>Eukaryota</taxon>
        <taxon>Sar</taxon>
        <taxon>Stramenopiles</taxon>
        <taxon>Ochrophyta</taxon>
        <taxon>Bacillariophyta</taxon>
        <taxon>Mediophyceae</taxon>
        <taxon>Lithodesmiophycidae</taxon>
        <taxon>Lithodesmiales</taxon>
        <taxon>Lithodesmiaceae</taxon>
        <taxon>Ditylum</taxon>
    </lineage>
</organism>
<proteinExistence type="predicted"/>
<accession>A0A7S1YQQ1</accession>
<feature type="compositionally biased region" description="Polar residues" evidence="1">
    <location>
        <begin position="375"/>
        <end position="391"/>
    </location>
</feature>
<evidence type="ECO:0000256" key="1">
    <source>
        <dbReference type="SAM" id="MobiDB-lite"/>
    </source>
</evidence>
<gene>
    <name evidence="2" type="ORF">DBRI1063_LOCUS2721</name>
</gene>
<evidence type="ECO:0000313" key="2">
    <source>
        <dbReference type="EMBL" id="CAD9316314.1"/>
    </source>
</evidence>
<reference evidence="2" key="1">
    <citation type="submission" date="2021-01" db="EMBL/GenBank/DDBJ databases">
        <authorList>
            <person name="Corre E."/>
            <person name="Pelletier E."/>
            <person name="Niang G."/>
            <person name="Scheremetjew M."/>
            <person name="Finn R."/>
            <person name="Kale V."/>
            <person name="Holt S."/>
            <person name="Cochrane G."/>
            <person name="Meng A."/>
            <person name="Brown T."/>
            <person name="Cohen L."/>
        </authorList>
    </citation>
    <scope>NUCLEOTIDE SEQUENCE</scope>
    <source>
        <strain evidence="2">Pop2</strain>
    </source>
</reference>
<name>A0A7S1YQQ1_9STRA</name>
<dbReference type="EMBL" id="HBGN01004113">
    <property type="protein sequence ID" value="CAD9316314.1"/>
    <property type="molecule type" value="Transcribed_RNA"/>
</dbReference>
<sequence length="559" mass="61735">MASNPQTQLYCRHSMVEDVDSSDLSQASHSSFPERGCSESPLYLDEEEAHFTKFTDKLDDGFGEKSEHEFESASVGSWIADMSKVFSSTLPSDAGNPFQDKGINCNDNVGNGRVVSDPIVESKKFGPASIGLTSIKISPSVESSSEQNVTIGNVFQNTVEGVGECSDNVMSDIHEKESSHDINVEKSGKAECCNSGLALTLGEINDAGSHVGNNAFSDDNISKVNHPVFPSLMARKVPSNDARSVMKDYWEEVKKSKNLTSLPPEKNPDYRPVYVNEESDMKPYVAYPELDGKTEYCGRLGVAVNEVKKGTCRSDAVKVDSGGVGVSDGQCSLAEVKDTCKPMFSTHERIQMQGDTQQHGNTSNTTATAASLDISSSHSNRKIASQSNNPVASLELPSNAAPLPDPTAVHEFGSIHTRSSFRTILMKNWRQTYWVRYGQSSLCIFRSKDDFEDWLLNPYHTQNQRDYLVKLRIDFFDEITKRNNIRGYKMTQVKSKSYGKHTALMYQFKLERWSDLGVSLAAAFASPVEGEVKEIRRGIETCLNNCPNNGLRSIDDLIL</sequence>
<feature type="region of interest" description="Disordered" evidence="1">
    <location>
        <begin position="375"/>
        <end position="399"/>
    </location>
</feature>
<protein>
    <submittedName>
        <fullName evidence="2">Uncharacterized protein</fullName>
    </submittedName>
</protein>
<dbReference type="AlphaFoldDB" id="A0A7S1YQQ1"/>